<organism evidence="4 5">
    <name type="scientific">Haliangium ochraceum (strain DSM 14365 / JCM 11303 / SMP-2)</name>
    <dbReference type="NCBI Taxonomy" id="502025"/>
    <lineage>
        <taxon>Bacteria</taxon>
        <taxon>Pseudomonadati</taxon>
        <taxon>Myxococcota</taxon>
        <taxon>Polyangia</taxon>
        <taxon>Haliangiales</taxon>
        <taxon>Kofleriaceae</taxon>
        <taxon>Haliangium</taxon>
    </lineage>
</organism>
<dbReference type="KEGG" id="hoh:Hoch_6587"/>
<feature type="coiled-coil region" evidence="1">
    <location>
        <begin position="68"/>
        <end position="178"/>
    </location>
</feature>
<keyword evidence="3" id="KW-0732">Signal</keyword>
<evidence type="ECO:0000256" key="2">
    <source>
        <dbReference type="SAM" id="MobiDB-lite"/>
    </source>
</evidence>
<gene>
    <name evidence="4" type="ordered locus">Hoch_6587</name>
</gene>
<evidence type="ECO:0000313" key="5">
    <source>
        <dbReference type="Proteomes" id="UP000001880"/>
    </source>
</evidence>
<feature type="compositionally biased region" description="Polar residues" evidence="2">
    <location>
        <begin position="274"/>
        <end position="291"/>
    </location>
</feature>
<feature type="coiled-coil region" evidence="1">
    <location>
        <begin position="226"/>
        <end position="253"/>
    </location>
</feature>
<sequence>MRWFAVIVAWLGLSMSSAQALPQGLEQTPCALPLARQAGHVPAAAPCIIPRVAPLAQSTPHAAAPAATAAAEAEAEAARVELARATTREAKRLRAAERQRAQATADKARQAASYEQQLRELDRLKRQRPSWRRDRQIRDQLRASHQTAEALAAAERRVRKLDASLEAQRRRLVRAIERELAAAPPSERLRTLASWRAHAERHLQRARKKIVLPDDSIDPLADPEELEHQAALLRQAEAELARELSQLDQQAARYGHMAQLGDKRARADELGRLDSNQPRRVSVRGSASSTEGPEDTPPAVPPPSDGSDAPTPAPPSPPDEGEPSAPQPGESLQGADVVLADVVDALTLDALRAAARSPSPAVKAKAAERASSQVRGKLETLRAQRQRLQQRARELRQR</sequence>
<feature type="region of interest" description="Disordered" evidence="2">
    <location>
        <begin position="269"/>
        <end position="336"/>
    </location>
</feature>
<feature type="chain" id="PRO_5003010530" evidence="3">
    <location>
        <begin position="21"/>
        <end position="398"/>
    </location>
</feature>
<proteinExistence type="predicted"/>
<feature type="region of interest" description="Disordered" evidence="2">
    <location>
        <begin position="353"/>
        <end position="398"/>
    </location>
</feature>
<keyword evidence="1" id="KW-0175">Coiled coil</keyword>
<dbReference type="RefSeq" id="WP_012831645.1">
    <property type="nucleotide sequence ID" value="NC_013440.1"/>
</dbReference>
<reference evidence="4 5" key="1">
    <citation type="journal article" date="2010" name="Stand. Genomic Sci.">
        <title>Complete genome sequence of Haliangium ochraceum type strain (SMP-2).</title>
        <authorList>
            <consortium name="US DOE Joint Genome Institute (JGI-PGF)"/>
            <person name="Ivanova N."/>
            <person name="Daum C."/>
            <person name="Lang E."/>
            <person name="Abt B."/>
            <person name="Kopitz M."/>
            <person name="Saunders E."/>
            <person name="Lapidus A."/>
            <person name="Lucas S."/>
            <person name="Glavina Del Rio T."/>
            <person name="Nolan M."/>
            <person name="Tice H."/>
            <person name="Copeland A."/>
            <person name="Cheng J.F."/>
            <person name="Chen F."/>
            <person name="Bruce D."/>
            <person name="Goodwin L."/>
            <person name="Pitluck S."/>
            <person name="Mavromatis K."/>
            <person name="Pati A."/>
            <person name="Mikhailova N."/>
            <person name="Chen A."/>
            <person name="Palaniappan K."/>
            <person name="Land M."/>
            <person name="Hauser L."/>
            <person name="Chang Y.J."/>
            <person name="Jeffries C.D."/>
            <person name="Detter J.C."/>
            <person name="Brettin T."/>
            <person name="Rohde M."/>
            <person name="Goker M."/>
            <person name="Bristow J."/>
            <person name="Markowitz V."/>
            <person name="Eisen J.A."/>
            <person name="Hugenholtz P."/>
            <person name="Kyrpides N.C."/>
            <person name="Klenk H.P."/>
        </authorList>
    </citation>
    <scope>NUCLEOTIDE SEQUENCE [LARGE SCALE GENOMIC DNA]</scope>
    <source>
        <strain evidence="5">DSM 14365 / CIP 107738 / JCM 11303 / AJ 13395 / SMP-2</strain>
    </source>
</reference>
<keyword evidence="5" id="KW-1185">Reference proteome</keyword>
<name>D0LRR1_HALO1</name>
<evidence type="ECO:0000256" key="3">
    <source>
        <dbReference type="SAM" id="SignalP"/>
    </source>
</evidence>
<dbReference type="AlphaFoldDB" id="D0LRR1"/>
<dbReference type="EMBL" id="CP001804">
    <property type="protein sequence ID" value="ACY19053.1"/>
    <property type="molecule type" value="Genomic_DNA"/>
</dbReference>
<dbReference type="Proteomes" id="UP000001880">
    <property type="component" value="Chromosome"/>
</dbReference>
<dbReference type="HOGENOM" id="CLU_692177_0_0_7"/>
<evidence type="ECO:0000256" key="1">
    <source>
        <dbReference type="SAM" id="Coils"/>
    </source>
</evidence>
<feature type="compositionally biased region" description="Pro residues" evidence="2">
    <location>
        <begin position="295"/>
        <end position="304"/>
    </location>
</feature>
<evidence type="ECO:0000313" key="4">
    <source>
        <dbReference type="EMBL" id="ACY19053.1"/>
    </source>
</evidence>
<feature type="signal peptide" evidence="3">
    <location>
        <begin position="1"/>
        <end position="20"/>
    </location>
</feature>
<feature type="compositionally biased region" description="Low complexity" evidence="2">
    <location>
        <begin position="353"/>
        <end position="364"/>
    </location>
</feature>
<dbReference type="STRING" id="502025.Hoch_6587"/>
<accession>D0LRR1</accession>
<protein>
    <submittedName>
        <fullName evidence="4">Uncharacterized protein</fullName>
    </submittedName>
</protein>